<keyword evidence="1" id="KW-1133">Transmembrane helix</keyword>
<keyword evidence="1" id="KW-0812">Transmembrane</keyword>
<dbReference type="STRING" id="1121305.CLCOL_19930"/>
<comment type="caution">
    <text evidence="2">The sequence shown here is derived from an EMBL/GenBank/DDBJ whole genome shotgun (WGS) entry which is preliminary data.</text>
</comment>
<feature type="transmembrane region" description="Helical" evidence="1">
    <location>
        <begin position="12"/>
        <end position="31"/>
    </location>
</feature>
<feature type="transmembrane region" description="Helical" evidence="1">
    <location>
        <begin position="289"/>
        <end position="314"/>
    </location>
</feature>
<dbReference type="RefSeq" id="WP_061858812.1">
    <property type="nucleotide sequence ID" value="NZ_LTBB01000010.1"/>
</dbReference>
<dbReference type="EMBL" id="LTBB01000010">
    <property type="protein sequence ID" value="KYH28501.1"/>
    <property type="molecule type" value="Genomic_DNA"/>
</dbReference>
<protein>
    <submittedName>
        <fullName evidence="2">ABC-2 family transporter protein</fullName>
    </submittedName>
</protein>
<reference evidence="2 3" key="1">
    <citation type="submission" date="2016-02" db="EMBL/GenBank/DDBJ databases">
        <title>Genome sequence of Clostridium colicanis DSM 13634.</title>
        <authorList>
            <person name="Poehlein A."/>
            <person name="Daniel R."/>
        </authorList>
    </citation>
    <scope>NUCLEOTIDE SEQUENCE [LARGE SCALE GENOMIC DNA]</scope>
    <source>
        <strain evidence="2 3">DSM 13634</strain>
    </source>
</reference>
<feature type="transmembrane region" description="Helical" evidence="1">
    <location>
        <begin position="239"/>
        <end position="269"/>
    </location>
</feature>
<sequence length="391" mass="45568">MRIVINEMKKILNIKILLVVALLCTLFYWFFMSYYIDCFPNGHSAIEEVEYSTELVKRYGLTLEEDEYTEFINETRQKLISEMEMYIKSNPAFADAGIYSYEDYEKMYEKEELTEAENKAVWTLLGEECDYARFRMQAINLIESWYKDFPKLLERQISEAKNQKEIDRLTSILTTKEYINIMDWNVYENTVNYVYYLAIMTIMAVLVLVSPLIVTDRAGNIHLLQFTSKYGRKIFKKQLLAVILSAFIFTTVLIIIFGAVYGKIGTWIFWNSGLTSFFNFSVFWFDITYGQYIVIYIAFLYLLCLGTAAIAFILSRFSKNFITLILKLIPVFAVLTIICKCVFKYTFSPSNLLYRATGLIGIEPIVCSLIFIAGMAAACYLVRRERKVDVI</sequence>
<keyword evidence="1" id="KW-0472">Membrane</keyword>
<accession>A0A151ALK9</accession>
<gene>
    <name evidence="2" type="ORF">CLCOL_19930</name>
</gene>
<keyword evidence="3" id="KW-1185">Reference proteome</keyword>
<evidence type="ECO:0000313" key="3">
    <source>
        <dbReference type="Proteomes" id="UP000075374"/>
    </source>
</evidence>
<feature type="transmembrane region" description="Helical" evidence="1">
    <location>
        <begin position="359"/>
        <end position="382"/>
    </location>
</feature>
<organism evidence="2 3">
    <name type="scientific">Clostridium colicanis DSM 13634</name>
    <dbReference type="NCBI Taxonomy" id="1121305"/>
    <lineage>
        <taxon>Bacteria</taxon>
        <taxon>Bacillati</taxon>
        <taxon>Bacillota</taxon>
        <taxon>Clostridia</taxon>
        <taxon>Eubacteriales</taxon>
        <taxon>Clostridiaceae</taxon>
        <taxon>Clostridium</taxon>
    </lineage>
</organism>
<name>A0A151ALK9_9CLOT</name>
<dbReference type="AlphaFoldDB" id="A0A151ALK9"/>
<feature type="transmembrane region" description="Helical" evidence="1">
    <location>
        <begin position="193"/>
        <end position="214"/>
    </location>
</feature>
<proteinExistence type="predicted"/>
<evidence type="ECO:0000256" key="1">
    <source>
        <dbReference type="SAM" id="Phobius"/>
    </source>
</evidence>
<dbReference type="PATRIC" id="fig|1121305.3.peg.1996"/>
<feature type="transmembrane region" description="Helical" evidence="1">
    <location>
        <begin position="321"/>
        <end position="347"/>
    </location>
</feature>
<dbReference type="Proteomes" id="UP000075374">
    <property type="component" value="Unassembled WGS sequence"/>
</dbReference>
<evidence type="ECO:0000313" key="2">
    <source>
        <dbReference type="EMBL" id="KYH28501.1"/>
    </source>
</evidence>